<dbReference type="PANTHER" id="PTHR46825">
    <property type="entry name" value="D-ALANYL-D-ALANINE-CARBOXYPEPTIDASE/ENDOPEPTIDASE AMPH"/>
    <property type="match status" value="1"/>
</dbReference>
<dbReference type="RefSeq" id="WP_188839721.1">
    <property type="nucleotide sequence ID" value="NZ_BMOT01000001.1"/>
</dbReference>
<comment type="caution">
    <text evidence="2">The sequence shown here is derived from an EMBL/GenBank/DDBJ whole genome shotgun (WGS) entry which is preliminary data.</text>
</comment>
<dbReference type="InterPro" id="IPR001466">
    <property type="entry name" value="Beta-lactam-related"/>
</dbReference>
<dbReference type="InterPro" id="IPR012338">
    <property type="entry name" value="Beta-lactam/transpept-like"/>
</dbReference>
<dbReference type="SUPFAM" id="SSF56601">
    <property type="entry name" value="beta-lactamase/transpeptidase-like"/>
    <property type="match status" value="1"/>
</dbReference>
<dbReference type="InterPro" id="IPR050491">
    <property type="entry name" value="AmpC-like"/>
</dbReference>
<accession>A0ABT0KXY2</accession>
<reference evidence="2 3" key="1">
    <citation type="submission" date="2022-01" db="EMBL/GenBank/DDBJ databases">
        <title>Whole genome-based taxonomy of the Shewanellaceae.</title>
        <authorList>
            <person name="Martin-Rodriguez A.J."/>
        </authorList>
    </citation>
    <scope>NUCLEOTIDE SEQUENCE [LARGE SCALE GENOMIC DNA]</scope>
    <source>
        <strain evidence="2 3">JCM 17801</strain>
    </source>
</reference>
<dbReference type="Proteomes" id="UP001203212">
    <property type="component" value="Unassembled WGS sequence"/>
</dbReference>
<dbReference type="EMBL" id="JAKILK010000001">
    <property type="protein sequence ID" value="MCL1116032.1"/>
    <property type="molecule type" value="Genomic_DNA"/>
</dbReference>
<keyword evidence="3" id="KW-1185">Reference proteome</keyword>
<evidence type="ECO:0000313" key="3">
    <source>
        <dbReference type="Proteomes" id="UP001203212"/>
    </source>
</evidence>
<feature type="domain" description="Beta-lactamase-related" evidence="1">
    <location>
        <begin position="69"/>
        <end position="355"/>
    </location>
</feature>
<protein>
    <submittedName>
        <fullName evidence="2">Beta-lactamase family protein</fullName>
    </submittedName>
</protein>
<gene>
    <name evidence="2" type="ORF">L2689_02080</name>
</gene>
<dbReference type="Gene3D" id="3.40.710.10">
    <property type="entry name" value="DD-peptidase/beta-lactamase superfamily"/>
    <property type="match status" value="1"/>
</dbReference>
<proteinExistence type="predicted"/>
<name>A0ABT0KXY2_9GAMM</name>
<evidence type="ECO:0000313" key="2">
    <source>
        <dbReference type="EMBL" id="MCL1116032.1"/>
    </source>
</evidence>
<organism evidence="2 3">
    <name type="scientific">Shewanella aestuarii</name>
    <dbReference type="NCBI Taxonomy" id="1028752"/>
    <lineage>
        <taxon>Bacteria</taxon>
        <taxon>Pseudomonadati</taxon>
        <taxon>Pseudomonadota</taxon>
        <taxon>Gammaproteobacteria</taxon>
        <taxon>Alteromonadales</taxon>
        <taxon>Shewanellaceae</taxon>
        <taxon>Shewanella</taxon>
    </lineage>
</organism>
<dbReference type="Pfam" id="PF00144">
    <property type="entry name" value="Beta-lactamase"/>
    <property type="match status" value="1"/>
</dbReference>
<dbReference type="PANTHER" id="PTHR46825:SF9">
    <property type="entry name" value="BETA-LACTAMASE-RELATED DOMAIN-CONTAINING PROTEIN"/>
    <property type="match status" value="1"/>
</dbReference>
<sequence length="384" mass="42414">MQLRFIITLGLISLLPLSLHCDAKKSLLQSNAFPLNTTEASNAINSRINLIKMATTKAIDQSLLPFSGSVILLDNGDPVLALQKGDEIIAEPSFVIASLSKQITATLILQAVDAGKLNLNRSLNNYLFADVISNTSHLDLETKAGPISPIPNRYDDNISIHHLLSHTSGVAELGKPNRFEPGSQFEYSNFGYALLGELLEKVNQQSFSSQIAQFAQVNHLSALYAEVGSIDAIRVRLPTLAIGLNESDTLIPSNIVIDESLLPAGGLIASAKAFASFQHRLHNGDFISPESYQLMTHSHTSIKFLWPDMSYGYGLRINRQDGITEYSHTGYLPGYMSMSLHYPEFNLDLVMLENISLNLNDLSRVFQLHNQIRQIIREQLLVSK</sequence>
<evidence type="ECO:0000259" key="1">
    <source>
        <dbReference type="Pfam" id="PF00144"/>
    </source>
</evidence>